<dbReference type="Pfam" id="PF13456">
    <property type="entry name" value="RVT_3"/>
    <property type="match status" value="1"/>
</dbReference>
<dbReference type="EMBL" id="UZAU01000018">
    <property type="status" value="NOT_ANNOTATED_CDS"/>
    <property type="molecule type" value="Genomic_DNA"/>
</dbReference>
<dbReference type="GO" id="GO:0003676">
    <property type="term" value="F:nucleic acid binding"/>
    <property type="evidence" value="ECO:0007669"/>
    <property type="project" value="InterPro"/>
</dbReference>
<dbReference type="InterPro" id="IPR052929">
    <property type="entry name" value="RNase_H-like_EbsB-rel"/>
</dbReference>
<dbReference type="PANTHER" id="PTHR47074">
    <property type="entry name" value="BNAC02G40300D PROTEIN"/>
    <property type="match status" value="1"/>
</dbReference>
<sequence length="225" mass="24488">MVCWWLWHDRNSVLFGKKQLRLEVIGDLARVSLEEFQGAGTVGVGQELWPSYCCYWCVYWCTGCDCCYWCSFCAVGAAAANGACGWFKRWQPPVDGNFVLSIHASVTPSRGFVGFGGVIRGEEGFVWAVWAIGGVGEFQVVVAKLLVLQLGLIWASRLGPNVMRVEIDSSIVSSLVKYADSNFMFKSIIDGIISLIAAVGGDSCYAISYFANGVAHALAKSITIV</sequence>
<evidence type="ECO:0000313" key="3">
    <source>
        <dbReference type="Proteomes" id="UP000596661"/>
    </source>
</evidence>
<name>A0A803NPW8_CANSA</name>
<evidence type="ECO:0000313" key="2">
    <source>
        <dbReference type="EnsemblPlants" id="cds.evm.model.01.608"/>
    </source>
</evidence>
<dbReference type="Gramene" id="evm.model.01.608">
    <property type="protein sequence ID" value="cds.evm.model.01.608"/>
    <property type="gene ID" value="evm.TU.01.608"/>
</dbReference>
<feature type="domain" description="RNase H type-1" evidence="1">
    <location>
        <begin position="110"/>
        <end position="221"/>
    </location>
</feature>
<proteinExistence type="predicted"/>
<protein>
    <recommendedName>
        <fullName evidence="1">RNase H type-1 domain-containing protein</fullName>
    </recommendedName>
</protein>
<evidence type="ECO:0000259" key="1">
    <source>
        <dbReference type="Pfam" id="PF13456"/>
    </source>
</evidence>
<dbReference type="InterPro" id="IPR002156">
    <property type="entry name" value="RNaseH_domain"/>
</dbReference>
<organism evidence="2 3">
    <name type="scientific">Cannabis sativa</name>
    <name type="common">Hemp</name>
    <name type="synonym">Marijuana</name>
    <dbReference type="NCBI Taxonomy" id="3483"/>
    <lineage>
        <taxon>Eukaryota</taxon>
        <taxon>Viridiplantae</taxon>
        <taxon>Streptophyta</taxon>
        <taxon>Embryophyta</taxon>
        <taxon>Tracheophyta</taxon>
        <taxon>Spermatophyta</taxon>
        <taxon>Magnoliopsida</taxon>
        <taxon>eudicotyledons</taxon>
        <taxon>Gunneridae</taxon>
        <taxon>Pentapetalae</taxon>
        <taxon>rosids</taxon>
        <taxon>fabids</taxon>
        <taxon>Rosales</taxon>
        <taxon>Cannabaceae</taxon>
        <taxon>Cannabis</taxon>
    </lineage>
</organism>
<reference evidence="2" key="2">
    <citation type="submission" date="2021-03" db="UniProtKB">
        <authorList>
            <consortium name="EnsemblPlants"/>
        </authorList>
    </citation>
    <scope>IDENTIFICATION</scope>
</reference>
<dbReference type="Proteomes" id="UP000596661">
    <property type="component" value="Chromosome 1"/>
</dbReference>
<dbReference type="GO" id="GO:0004523">
    <property type="term" value="F:RNA-DNA hybrid ribonuclease activity"/>
    <property type="evidence" value="ECO:0007669"/>
    <property type="project" value="InterPro"/>
</dbReference>
<reference evidence="2" key="1">
    <citation type="submission" date="2018-11" db="EMBL/GenBank/DDBJ databases">
        <authorList>
            <person name="Grassa J C."/>
        </authorList>
    </citation>
    <scope>NUCLEOTIDE SEQUENCE [LARGE SCALE GENOMIC DNA]</scope>
</reference>
<dbReference type="PANTHER" id="PTHR47074:SF73">
    <property type="entry name" value="OS04G0448401 PROTEIN"/>
    <property type="match status" value="1"/>
</dbReference>
<dbReference type="EnsemblPlants" id="evm.model.01.608">
    <property type="protein sequence ID" value="cds.evm.model.01.608"/>
    <property type="gene ID" value="evm.TU.01.608"/>
</dbReference>
<dbReference type="AlphaFoldDB" id="A0A803NPW8"/>
<accession>A0A803NPW8</accession>
<keyword evidence="3" id="KW-1185">Reference proteome</keyword>